<keyword evidence="5" id="KW-0862">Zinc</keyword>
<dbReference type="PANTHER" id="PTHR24406">
    <property type="entry name" value="TRANSCRIPTIONAL REPRESSOR CTCFL-RELATED"/>
    <property type="match status" value="1"/>
</dbReference>
<dbReference type="Gene3D" id="3.30.160.60">
    <property type="entry name" value="Classic Zinc Finger"/>
    <property type="match status" value="1"/>
</dbReference>
<evidence type="ECO:0000256" key="1">
    <source>
        <dbReference type="ARBA" id="ARBA00004123"/>
    </source>
</evidence>
<feature type="compositionally biased region" description="Low complexity" evidence="7">
    <location>
        <begin position="206"/>
        <end position="222"/>
    </location>
</feature>
<feature type="compositionally biased region" description="Basic and acidic residues" evidence="7">
    <location>
        <begin position="125"/>
        <end position="152"/>
    </location>
</feature>
<gene>
    <name evidence="9" type="ORF">CUNI_LOCUS7550</name>
</gene>
<keyword evidence="3" id="KW-0677">Repeat</keyword>
<evidence type="ECO:0000256" key="7">
    <source>
        <dbReference type="SAM" id="MobiDB-lite"/>
    </source>
</evidence>
<accession>A0A8S3Z3P6</accession>
<feature type="compositionally biased region" description="Polar residues" evidence="7">
    <location>
        <begin position="75"/>
        <end position="85"/>
    </location>
</feature>
<reference evidence="9" key="1">
    <citation type="submission" date="2021-04" db="EMBL/GenBank/DDBJ databases">
        <authorList>
            <consortium name="Molecular Ecology Group"/>
        </authorList>
    </citation>
    <scope>NUCLEOTIDE SEQUENCE</scope>
</reference>
<feature type="compositionally biased region" description="Basic and acidic residues" evidence="7">
    <location>
        <begin position="957"/>
        <end position="970"/>
    </location>
</feature>
<dbReference type="PROSITE" id="PS00028">
    <property type="entry name" value="ZINC_FINGER_C2H2_1"/>
    <property type="match status" value="2"/>
</dbReference>
<keyword evidence="2" id="KW-0479">Metal-binding</keyword>
<comment type="subcellular location">
    <subcellularLocation>
        <location evidence="1">Nucleus</location>
    </subcellularLocation>
</comment>
<evidence type="ECO:0000256" key="5">
    <source>
        <dbReference type="ARBA" id="ARBA00022833"/>
    </source>
</evidence>
<dbReference type="AlphaFoldDB" id="A0A8S3Z3P6"/>
<name>A0A8S3Z3P6_9EUPU</name>
<evidence type="ECO:0000313" key="9">
    <source>
        <dbReference type="EMBL" id="CAG5121992.1"/>
    </source>
</evidence>
<evidence type="ECO:0000313" key="10">
    <source>
        <dbReference type="Proteomes" id="UP000678393"/>
    </source>
</evidence>
<feature type="compositionally biased region" description="Polar residues" evidence="7">
    <location>
        <begin position="934"/>
        <end position="956"/>
    </location>
</feature>
<keyword evidence="10" id="KW-1185">Reference proteome</keyword>
<feature type="region of interest" description="Disordered" evidence="7">
    <location>
        <begin position="194"/>
        <end position="233"/>
    </location>
</feature>
<proteinExistence type="predicted"/>
<evidence type="ECO:0000259" key="8">
    <source>
        <dbReference type="PROSITE" id="PS00028"/>
    </source>
</evidence>
<dbReference type="InterPro" id="IPR013087">
    <property type="entry name" value="Znf_C2H2_type"/>
</dbReference>
<evidence type="ECO:0000256" key="3">
    <source>
        <dbReference type="ARBA" id="ARBA00022737"/>
    </source>
</evidence>
<dbReference type="InterPro" id="IPR050888">
    <property type="entry name" value="ZnF_C2H2-type_TF"/>
</dbReference>
<keyword evidence="4" id="KW-0863">Zinc-finger</keyword>
<organism evidence="9 10">
    <name type="scientific">Candidula unifasciata</name>
    <dbReference type="NCBI Taxonomy" id="100452"/>
    <lineage>
        <taxon>Eukaryota</taxon>
        <taxon>Metazoa</taxon>
        <taxon>Spiralia</taxon>
        <taxon>Lophotrochozoa</taxon>
        <taxon>Mollusca</taxon>
        <taxon>Gastropoda</taxon>
        <taxon>Heterobranchia</taxon>
        <taxon>Euthyneura</taxon>
        <taxon>Panpulmonata</taxon>
        <taxon>Eupulmonata</taxon>
        <taxon>Stylommatophora</taxon>
        <taxon>Helicina</taxon>
        <taxon>Helicoidea</taxon>
        <taxon>Geomitridae</taxon>
        <taxon>Candidula</taxon>
    </lineage>
</organism>
<feature type="region of interest" description="Disordered" evidence="7">
    <location>
        <begin position="48"/>
        <end position="157"/>
    </location>
</feature>
<dbReference type="GO" id="GO:0005634">
    <property type="term" value="C:nucleus"/>
    <property type="evidence" value="ECO:0007669"/>
    <property type="project" value="UniProtKB-SubCell"/>
</dbReference>
<keyword evidence="6" id="KW-0539">Nucleus</keyword>
<evidence type="ECO:0000256" key="6">
    <source>
        <dbReference type="ARBA" id="ARBA00023242"/>
    </source>
</evidence>
<feature type="region of interest" description="Disordered" evidence="7">
    <location>
        <begin position="920"/>
        <end position="1022"/>
    </location>
</feature>
<dbReference type="Proteomes" id="UP000678393">
    <property type="component" value="Unassembled WGS sequence"/>
</dbReference>
<evidence type="ECO:0000256" key="2">
    <source>
        <dbReference type="ARBA" id="ARBA00022723"/>
    </source>
</evidence>
<protein>
    <recommendedName>
        <fullName evidence="8">C2H2-type domain-containing protein</fullName>
    </recommendedName>
</protein>
<dbReference type="SMART" id="SM00355">
    <property type="entry name" value="ZnF_C2H2"/>
    <property type="match status" value="10"/>
</dbReference>
<feature type="domain" description="C2H2-type" evidence="8">
    <location>
        <begin position="670"/>
        <end position="690"/>
    </location>
</feature>
<feature type="domain" description="C2H2-type" evidence="8">
    <location>
        <begin position="631"/>
        <end position="652"/>
    </location>
</feature>
<dbReference type="EMBL" id="CAJHNH020001204">
    <property type="protein sequence ID" value="CAG5121992.1"/>
    <property type="molecule type" value="Genomic_DNA"/>
</dbReference>
<dbReference type="OrthoDB" id="6110130at2759"/>
<comment type="caution">
    <text evidence="9">The sequence shown here is derived from an EMBL/GenBank/DDBJ whole genome shotgun (WGS) entry which is preliminary data.</text>
</comment>
<evidence type="ECO:0000256" key="4">
    <source>
        <dbReference type="ARBA" id="ARBA00022771"/>
    </source>
</evidence>
<dbReference type="GO" id="GO:0008270">
    <property type="term" value="F:zinc ion binding"/>
    <property type="evidence" value="ECO:0007669"/>
    <property type="project" value="UniProtKB-KW"/>
</dbReference>
<sequence>MFRLVDLPWTLRSFAWTRMERVRIMIPAEWKWMGTARMGMELNGHHRKEMEQGDEVSQSGTVKGKKPMNFGKTDAVTTKPSNSGDNVVYVDEESRHSEMQDGPDMGQNHTDDEKENKGTCTGSSDMKDVGGERNKYQKVDLPGKDSKVKDNDSDSADDEVEIIGETKVVQTTKSAHASQNIVFVPTGLKPVNQNSVAHSNGGQLLPSAQSSTSVPSAVPPSAMLHNLAPGNNSQRMPSLNPNFAVAGSIQAQQQHKLQVMFSSVGPPKPQSSLDQIELIRWEIQNRVNTRPKYFKPNPSSELGSVAKFLFNIGSDLIKEAVYHDLVKIQSKKKNKNKLNDKEKEDLGKLKEIEKDLYATIGHLKTRLKKRCSMCDFRTESINVMFQHNQYPHEDSKGLRCSHCSFTTKQGIGFRYHMESKHGIPPKLHDKRGAFECEFCPYENNNEQKLKLHKQRCIKQFRPYFNLHPSCLSGPEINLCLDNIFYKQVVPKNVSLLQQKHSHFQAPMTNAPMTNAQKQQAERKSLIAAQKTTAALAANKQLPQKGVPPTKSMGYSVPANGRMPVPVKLTPVPPQPIQPQPMQPQPMRFGPNAGTRASRPTIANLLNNQQNSVPQASVSRNPAPPLGAFEVCEICGGFVKDRKALRIHFFYAHRIDLPFNLFERNQAPLYCATCYVRFWTAQGLRKHIDSHKEGNQSRGVVGKCILCSHHVLNLLLHMRLVHNRDMQHYLNLNMCMFCGVKAMSRHECENHINNVHGHVDPISGTIKPPTNAANQPLTQQTEKTLAQPKKTVMNTSKKRCMCVLCNLEFSRNVDLTRHCMRVHHTCMKCGMVVADKPSLLKHVCLVSSSGVRDCDVCGDKGYHPAYYVKHLRDRHLKKLSVQMVRLSEETIERWTKHPCPAAEPVTKQPNPAVEPGDILVEISDDDDDDHHSGEQQKSLSTNTAEDIQNNASPNESGKNNEELADCERDTSLADQAVGPVEVIDIDTVQEFSEESRSSETAQGHKRKLESPTAETSPKRPKTP</sequence>